<feature type="compositionally biased region" description="Basic and acidic residues" evidence="1">
    <location>
        <begin position="148"/>
        <end position="162"/>
    </location>
</feature>
<reference evidence="2" key="1">
    <citation type="submission" date="2020-03" db="EMBL/GenBank/DDBJ databases">
        <title>A high-quality chromosome-level genome assembly of a woody plant with both climbing and erect habits, Rhamnella rubrinervis.</title>
        <authorList>
            <person name="Lu Z."/>
            <person name="Yang Y."/>
            <person name="Zhu X."/>
            <person name="Sun Y."/>
        </authorList>
    </citation>
    <scope>NUCLEOTIDE SEQUENCE</scope>
    <source>
        <strain evidence="2">BYM</strain>
        <tissue evidence="2">Leaf</tissue>
    </source>
</reference>
<evidence type="ECO:0000256" key="1">
    <source>
        <dbReference type="SAM" id="MobiDB-lite"/>
    </source>
</evidence>
<protein>
    <submittedName>
        <fullName evidence="2">Uncharacterized protein</fullName>
    </submittedName>
</protein>
<evidence type="ECO:0000313" key="2">
    <source>
        <dbReference type="EMBL" id="KAF3440913.1"/>
    </source>
</evidence>
<dbReference type="OrthoDB" id="1225832at2759"/>
<accession>A0A8K0E6L0</accession>
<proteinExistence type="predicted"/>
<name>A0A8K0E6L0_9ROSA</name>
<sequence length="192" mass="21415">MDQQEKPESTNSASAIPILPRVDRLDVLLQFLEEKQSLPMSARHSWSPVLRNMKLENQYKTLSSAIEEVHHKGTLLERVAMLENRVLQLCQEMDVGNASGSSSSTIVVAENIGPESESPPVKRPDESVTVNFNLGVKDNEEACCASQEKSEFSEGSTARKEPVQGCRRGRGQKRSSAPNHHRGWFTWLRLGC</sequence>
<feature type="compositionally biased region" description="Basic residues" evidence="1">
    <location>
        <begin position="167"/>
        <end position="179"/>
    </location>
</feature>
<feature type="region of interest" description="Disordered" evidence="1">
    <location>
        <begin position="148"/>
        <end position="179"/>
    </location>
</feature>
<keyword evidence="3" id="KW-1185">Reference proteome</keyword>
<dbReference type="Proteomes" id="UP000796880">
    <property type="component" value="Unassembled WGS sequence"/>
</dbReference>
<dbReference type="AlphaFoldDB" id="A0A8K0E6L0"/>
<dbReference type="EMBL" id="VOIH02000008">
    <property type="protein sequence ID" value="KAF3440913.1"/>
    <property type="molecule type" value="Genomic_DNA"/>
</dbReference>
<gene>
    <name evidence="2" type="ORF">FNV43_RR19199</name>
</gene>
<evidence type="ECO:0000313" key="3">
    <source>
        <dbReference type="Proteomes" id="UP000796880"/>
    </source>
</evidence>
<organism evidence="2 3">
    <name type="scientific">Rhamnella rubrinervis</name>
    <dbReference type="NCBI Taxonomy" id="2594499"/>
    <lineage>
        <taxon>Eukaryota</taxon>
        <taxon>Viridiplantae</taxon>
        <taxon>Streptophyta</taxon>
        <taxon>Embryophyta</taxon>
        <taxon>Tracheophyta</taxon>
        <taxon>Spermatophyta</taxon>
        <taxon>Magnoliopsida</taxon>
        <taxon>eudicotyledons</taxon>
        <taxon>Gunneridae</taxon>
        <taxon>Pentapetalae</taxon>
        <taxon>rosids</taxon>
        <taxon>fabids</taxon>
        <taxon>Rosales</taxon>
        <taxon>Rhamnaceae</taxon>
        <taxon>rhamnoid group</taxon>
        <taxon>Rhamneae</taxon>
        <taxon>Rhamnella</taxon>
    </lineage>
</organism>
<dbReference type="PANTHER" id="PTHR34190:SF10">
    <property type="entry name" value="TERNARY COMPLEX FACTOR MIP1 LEUCINE-ZIPPER DOMAIN-CONTAINING PROTEIN"/>
    <property type="match status" value="1"/>
</dbReference>
<dbReference type="PANTHER" id="PTHR34190">
    <property type="entry name" value="EXPRESSED PROTEIN"/>
    <property type="match status" value="1"/>
</dbReference>
<comment type="caution">
    <text evidence="2">The sequence shown here is derived from an EMBL/GenBank/DDBJ whole genome shotgun (WGS) entry which is preliminary data.</text>
</comment>